<evidence type="ECO:0000313" key="3">
    <source>
        <dbReference type="EMBL" id="SIR05920.1"/>
    </source>
</evidence>
<dbReference type="PANTHER" id="PTHR36932">
    <property type="entry name" value="CAPSULAR POLYSACCHARIDE BIOSYNTHESIS PROTEIN"/>
    <property type="match status" value="1"/>
</dbReference>
<dbReference type="InterPro" id="IPR053158">
    <property type="entry name" value="CapK_Type1_Caps_Biosynth"/>
</dbReference>
<dbReference type="EMBL" id="FTMP01000016">
    <property type="protein sequence ID" value="SIR05920.1"/>
    <property type="molecule type" value="Genomic_DNA"/>
</dbReference>
<sequence length="471" mass="52414">MSAAGRTVGRHTRTDNPRLARMSLPSEIPEIVWPPLYQVRQAALQALLQQLEQIERAPLTEIIAGQEQQLQVLNNYLYQFSPAHRQRLVAAGLDPSQPLTLEGLRQLPPIRRRDVQSAGQTLYCSQVPQAHLPIAETHTSGSSGEPVAVRRTQVNQLFWLAHTMRDHLWWQRDRMARLASVRGSLPQTHMQQDNWGPPASLLGPSGVAHAFSVHLDTAPLAHELAKADPHYLLIYPTALQDLLRHLRLHGGGLPALRQIRCIGETLSEELRSAAREQLGVEIVDSYSSQEVGIIALQCPTTGLYHIMADNLIVEILDDAGHACATGEVGEVVVSDLHNFATPLLRYAIGDHAEVGPPCSCGRNLPTLRRILGRSRNMVRYPDGSRRWPDLGFVGYRKVAPVQQYQVVQHSLEEIEVRLVVERALTDAEQSAISQIILESLAHPFCLSFRYFADSLPRGPGGKFEEFVCLCD</sequence>
<evidence type="ECO:0000256" key="1">
    <source>
        <dbReference type="SAM" id="MobiDB-lite"/>
    </source>
</evidence>
<keyword evidence="3" id="KW-0436">Ligase</keyword>
<name>A0A1N6XU98_AQUAC</name>
<evidence type="ECO:0000313" key="4">
    <source>
        <dbReference type="Proteomes" id="UP000185841"/>
    </source>
</evidence>
<dbReference type="InterPro" id="IPR000873">
    <property type="entry name" value="AMP-dep_synth/lig_dom"/>
</dbReference>
<protein>
    <submittedName>
        <fullName evidence="3">Phenylacetate-CoA ligase</fullName>
    </submittedName>
</protein>
<dbReference type="Gene3D" id="3.40.50.12780">
    <property type="entry name" value="N-terminal domain of ligase-like"/>
    <property type="match status" value="1"/>
</dbReference>
<accession>A0A1N6XU98</accession>
<dbReference type="PANTHER" id="PTHR36932:SF1">
    <property type="entry name" value="CAPSULAR POLYSACCHARIDE BIOSYNTHESIS PROTEIN"/>
    <property type="match status" value="1"/>
</dbReference>
<dbReference type="InterPro" id="IPR042099">
    <property type="entry name" value="ANL_N_sf"/>
</dbReference>
<organism evidence="3 4">
    <name type="scientific">Aquipseudomonas alcaligenes</name>
    <name type="common">Pseudomonas alcaligenes</name>
    <dbReference type="NCBI Taxonomy" id="43263"/>
    <lineage>
        <taxon>Bacteria</taxon>
        <taxon>Pseudomonadati</taxon>
        <taxon>Pseudomonadota</taxon>
        <taxon>Gammaproteobacteria</taxon>
        <taxon>Pseudomonadales</taxon>
        <taxon>Pseudomonadaceae</taxon>
        <taxon>Aquipseudomonas</taxon>
    </lineage>
</organism>
<dbReference type="AlphaFoldDB" id="A0A1N6XU98"/>
<gene>
    <name evidence="3" type="ORF">SAMN05878282_1168</name>
</gene>
<feature type="domain" description="AMP-dependent synthetase/ligase" evidence="2">
    <location>
        <begin position="37"/>
        <end position="335"/>
    </location>
</feature>
<dbReference type="Pfam" id="PF00501">
    <property type="entry name" value="AMP-binding"/>
    <property type="match status" value="1"/>
</dbReference>
<reference evidence="3 4" key="1">
    <citation type="submission" date="2017-01" db="EMBL/GenBank/DDBJ databases">
        <authorList>
            <person name="Mah S.A."/>
            <person name="Swanson W.J."/>
            <person name="Moy G.W."/>
            <person name="Vacquier V.D."/>
        </authorList>
    </citation>
    <scope>NUCLEOTIDE SEQUENCE [LARGE SCALE GENOMIC DNA]</scope>
    <source>
        <strain evidence="3 4">RU36E</strain>
    </source>
</reference>
<proteinExistence type="predicted"/>
<evidence type="ECO:0000259" key="2">
    <source>
        <dbReference type="Pfam" id="PF00501"/>
    </source>
</evidence>
<dbReference type="Proteomes" id="UP000185841">
    <property type="component" value="Unassembled WGS sequence"/>
</dbReference>
<dbReference type="SUPFAM" id="SSF56801">
    <property type="entry name" value="Acetyl-CoA synthetase-like"/>
    <property type="match status" value="1"/>
</dbReference>
<dbReference type="GO" id="GO:0016874">
    <property type="term" value="F:ligase activity"/>
    <property type="evidence" value="ECO:0007669"/>
    <property type="project" value="UniProtKB-KW"/>
</dbReference>
<feature type="region of interest" description="Disordered" evidence="1">
    <location>
        <begin position="1"/>
        <end position="21"/>
    </location>
</feature>